<dbReference type="GO" id="GO:0016830">
    <property type="term" value="F:carbon-carbon lyase activity"/>
    <property type="evidence" value="ECO:0007669"/>
    <property type="project" value="UniProtKB-UniRule"/>
</dbReference>
<comment type="similarity">
    <text evidence="3">Belongs to the MqnA/MqnD family. MqnD subfamily.</text>
</comment>
<dbReference type="Pfam" id="PF02621">
    <property type="entry name" value="VitK2_biosynth"/>
    <property type="match status" value="1"/>
</dbReference>
<dbReference type="OrthoDB" id="49741at2157"/>
<dbReference type="HAMAP" id="MF_00996">
    <property type="entry name" value="MqnD"/>
    <property type="match status" value="1"/>
</dbReference>
<comment type="caution">
    <text evidence="3">Lacks conserved residue(s) required for the propagation of feature annotation.</text>
</comment>
<protein>
    <recommendedName>
        <fullName evidence="3">1,4-dihydroxy-6-naphtoate synthase</fullName>
        <ecNumber evidence="3">4.1.99.29</ecNumber>
    </recommendedName>
    <alternativeName>
        <fullName evidence="3">Menaquinone biosynthetic enzyme MqnD</fullName>
    </alternativeName>
</protein>
<comment type="caution">
    <text evidence="4">The sequence shown here is derived from an EMBL/GenBank/DDBJ whole genome shotgun (WGS) entry which is preliminary data.</text>
</comment>
<reference evidence="4 5" key="1">
    <citation type="submission" date="2015-11" db="EMBL/GenBank/DDBJ databases">
        <title>Genome sequence of Pyrodictium occultum PL-19, a marine hyperthermophilic archaeon isolated from Volcano, Italy.</title>
        <authorList>
            <person name="Utturkar S."/>
            <person name="Huber H."/>
            <person name="Leptihn S."/>
            <person name="Brown S."/>
            <person name="Stetter K.O."/>
            <person name="Podar M."/>
        </authorList>
    </citation>
    <scope>NUCLEOTIDE SEQUENCE [LARGE SCALE GENOMIC DNA]</scope>
    <source>
        <strain evidence="4 5">PL-19</strain>
    </source>
</reference>
<comment type="function">
    <text evidence="3">Catalyzes the conversion of cyclic dehypoxanthine futalosine (cyclic DHFL) into 1,4-dihydroxy-6-naphthoate, a step in the biosynthesis of menaquinone (MK, vitamin K2).</text>
</comment>
<dbReference type="InterPro" id="IPR003773">
    <property type="entry name" value="Menaquinone_biosynth"/>
</dbReference>
<feature type="active site" description="Proton acceptor" evidence="3">
    <location>
        <position position="134"/>
    </location>
</feature>
<gene>
    <name evidence="3" type="primary">mqnD</name>
    <name evidence="4" type="ORF">CF15_08110</name>
</gene>
<dbReference type="EC" id="4.1.99.29" evidence="3"/>
<keyword evidence="1 3" id="KW-0474">Menaquinone biosynthesis</keyword>
<dbReference type="STRING" id="2309.CF15_08110"/>
<keyword evidence="2 3" id="KW-0456">Lyase</keyword>
<organism evidence="4 5">
    <name type="scientific">Pyrodictium occultum</name>
    <dbReference type="NCBI Taxonomy" id="2309"/>
    <lineage>
        <taxon>Archaea</taxon>
        <taxon>Thermoproteota</taxon>
        <taxon>Thermoprotei</taxon>
        <taxon>Desulfurococcales</taxon>
        <taxon>Pyrodictiaceae</taxon>
        <taxon>Pyrodictium</taxon>
    </lineage>
</organism>
<evidence type="ECO:0000256" key="1">
    <source>
        <dbReference type="ARBA" id="ARBA00022428"/>
    </source>
</evidence>
<keyword evidence="5" id="KW-1185">Reference proteome</keyword>
<dbReference type="InterPro" id="IPR030869">
    <property type="entry name" value="MqnD"/>
</dbReference>
<evidence type="ECO:0000256" key="2">
    <source>
        <dbReference type="ARBA" id="ARBA00023239"/>
    </source>
</evidence>
<name>A0A0V8RRR0_PYROC</name>
<dbReference type="SUPFAM" id="SSF53850">
    <property type="entry name" value="Periplasmic binding protein-like II"/>
    <property type="match status" value="1"/>
</dbReference>
<dbReference type="PANTHER" id="PTHR37167">
    <property type="entry name" value="1,4-DIHYDROXY-6-NAPHTOATE SYNTHASE"/>
    <property type="match status" value="1"/>
</dbReference>
<dbReference type="PANTHER" id="PTHR37167:SF1">
    <property type="entry name" value="1,4-DIHYDROXY-6-NAPHTOATE SYNTHASE"/>
    <property type="match status" value="1"/>
</dbReference>
<evidence type="ECO:0000256" key="3">
    <source>
        <dbReference type="HAMAP-Rule" id="MF_00996"/>
    </source>
</evidence>
<comment type="pathway">
    <text evidence="3">Quinol/quinone metabolism; menaquinone biosynthesis.</text>
</comment>
<comment type="catalytic activity">
    <reaction evidence="3">
        <text>cyclic dehypoxanthinylfutalosinate = 1,4-dihydroxy-6-naphthoate + dihydroxyacetone</text>
        <dbReference type="Rhea" id="RHEA:33087"/>
        <dbReference type="ChEBI" id="CHEBI:16016"/>
        <dbReference type="ChEBI" id="CHEBI:64254"/>
        <dbReference type="ChEBI" id="CHEBI:64270"/>
        <dbReference type="EC" id="4.1.99.29"/>
    </reaction>
</comment>
<dbReference type="GO" id="GO:0009234">
    <property type="term" value="P:menaquinone biosynthetic process"/>
    <property type="evidence" value="ECO:0007669"/>
    <property type="project" value="UniProtKB-UniRule"/>
</dbReference>
<dbReference type="UniPathway" id="UPA00079"/>
<evidence type="ECO:0000313" key="5">
    <source>
        <dbReference type="Proteomes" id="UP000053352"/>
    </source>
</evidence>
<dbReference type="Gene3D" id="3.40.190.10">
    <property type="entry name" value="Periplasmic binding protein-like II"/>
    <property type="match status" value="2"/>
</dbReference>
<proteinExistence type="inferred from homology"/>
<dbReference type="EMBL" id="LNTB01000002">
    <property type="protein sequence ID" value="KSW10796.1"/>
    <property type="molecule type" value="Genomic_DNA"/>
</dbReference>
<dbReference type="AlphaFoldDB" id="A0A0V8RRR0"/>
<accession>A0A0V8RRR0</accession>
<feature type="binding site" evidence="3">
    <location>
        <begin position="95"/>
        <end position="96"/>
    </location>
    <ligand>
        <name>substrate</name>
    </ligand>
</feature>
<sequence>MFYGIVKGAVRLPGYERVEHLVEDIETLNRRLVEEGCEVEVTAASAHAYAYLADRYYLMTAGASMGEGYGPILVARGRLQGLRGARVAVPGRYTTARLLLRLATGGGYREVYARFDRIPGMVLRGEADAGLLIHEAQLTYSEMGLVKVLDLWEWWSSVARGLPMPLGVDLASRRLGREEAARLRGALQESIRYAWSHHREALEYAAGFARSGSLEQIDRFVRMYVNERTLDMGVEGRRAHRLLYEMAWDERLIPEPVEPEFV</sequence>
<evidence type="ECO:0000313" key="4">
    <source>
        <dbReference type="EMBL" id="KSW10796.1"/>
    </source>
</evidence>
<dbReference type="Proteomes" id="UP000053352">
    <property type="component" value="Unassembled WGS sequence"/>
</dbReference>